<accession>L9X6D5</accession>
<name>L9X6D5_9EURY</name>
<reference evidence="3 4" key="1">
    <citation type="journal article" date="2014" name="PLoS Genet.">
        <title>Phylogenetically driven sequencing of extremely halophilic archaea reveals strategies for static and dynamic osmo-response.</title>
        <authorList>
            <person name="Becker E.A."/>
            <person name="Seitzer P.M."/>
            <person name="Tritt A."/>
            <person name="Larsen D."/>
            <person name="Krusor M."/>
            <person name="Yao A.I."/>
            <person name="Wu D."/>
            <person name="Madern D."/>
            <person name="Eisen J.A."/>
            <person name="Darling A.E."/>
            <person name="Facciotti M.T."/>
        </authorList>
    </citation>
    <scope>NUCLEOTIDE SEQUENCE [LARGE SCALE GENOMIC DNA]</scope>
    <source>
        <strain evidence="3 4">DSM 10524</strain>
    </source>
</reference>
<comment type="similarity">
    <text evidence="1">Belongs to the universal stress protein A family.</text>
</comment>
<protein>
    <submittedName>
        <fullName evidence="3">UspA domain protein</fullName>
    </submittedName>
</protein>
<evidence type="ECO:0000313" key="3">
    <source>
        <dbReference type="EMBL" id="ELY57172.1"/>
    </source>
</evidence>
<dbReference type="RefSeq" id="WP_005556391.1">
    <property type="nucleotide sequence ID" value="NZ_AOIB01000025.1"/>
</dbReference>
<evidence type="ECO:0000313" key="4">
    <source>
        <dbReference type="Proteomes" id="UP000011688"/>
    </source>
</evidence>
<dbReference type="EMBL" id="AOIB01000025">
    <property type="protein sequence ID" value="ELY57172.1"/>
    <property type="molecule type" value="Genomic_DNA"/>
</dbReference>
<keyword evidence="4" id="KW-1185">Reference proteome</keyword>
<dbReference type="Proteomes" id="UP000011688">
    <property type="component" value="Unassembled WGS sequence"/>
</dbReference>
<dbReference type="PANTHER" id="PTHR46268:SF6">
    <property type="entry name" value="UNIVERSAL STRESS PROTEIN UP12"/>
    <property type="match status" value="1"/>
</dbReference>
<dbReference type="SUPFAM" id="SSF52402">
    <property type="entry name" value="Adenine nucleotide alpha hydrolases-like"/>
    <property type="match status" value="1"/>
</dbReference>
<dbReference type="CDD" id="cd00293">
    <property type="entry name" value="USP-like"/>
    <property type="match status" value="1"/>
</dbReference>
<dbReference type="PANTHER" id="PTHR46268">
    <property type="entry name" value="STRESS RESPONSE PROTEIN NHAX"/>
    <property type="match status" value="1"/>
</dbReference>
<gene>
    <name evidence="3" type="ORF">C491_11743</name>
</gene>
<dbReference type="PRINTS" id="PR01438">
    <property type="entry name" value="UNVRSLSTRESS"/>
</dbReference>
<dbReference type="STRING" id="1227497.C491_11743"/>
<evidence type="ECO:0000259" key="2">
    <source>
        <dbReference type="Pfam" id="PF00582"/>
    </source>
</evidence>
<proteinExistence type="inferred from homology"/>
<dbReference type="PATRIC" id="fig|1227497.3.peg.2426"/>
<feature type="domain" description="UspA" evidence="2">
    <location>
        <begin position="1"/>
        <end position="147"/>
    </location>
</feature>
<comment type="caution">
    <text evidence="3">The sequence shown here is derived from an EMBL/GenBank/DDBJ whole genome shotgun (WGS) entry which is preliminary data.</text>
</comment>
<dbReference type="InterPro" id="IPR006015">
    <property type="entry name" value="Universal_stress_UspA"/>
</dbReference>
<dbReference type="InterPro" id="IPR006016">
    <property type="entry name" value="UspA"/>
</dbReference>
<dbReference type="OrthoDB" id="105697at2157"/>
<dbReference type="eggNOG" id="arCOG02053">
    <property type="taxonomic scope" value="Archaea"/>
</dbReference>
<sequence length="164" mass="17882">MFETILLPTDGSDRAETAAPYAVELAERFDATLHPMYVVDTDAMSHALGPEQVDRIGAGQFAEMTELHERAAAAVDGVREYVGSADVTVDPVIEAGIPRTVITRFAEENDVDLIVMTSQGRGGVRRALFGSVTEDVARETNVPVLVIDPDDERRDRAEPERELA</sequence>
<dbReference type="AlphaFoldDB" id="L9X6D5"/>
<dbReference type="Gene3D" id="3.40.50.620">
    <property type="entry name" value="HUPs"/>
    <property type="match status" value="1"/>
</dbReference>
<dbReference type="InterPro" id="IPR014729">
    <property type="entry name" value="Rossmann-like_a/b/a_fold"/>
</dbReference>
<dbReference type="Pfam" id="PF00582">
    <property type="entry name" value="Usp"/>
    <property type="match status" value="1"/>
</dbReference>
<evidence type="ECO:0000256" key="1">
    <source>
        <dbReference type="ARBA" id="ARBA00008791"/>
    </source>
</evidence>
<organism evidence="3 4">
    <name type="scientific">Natronococcus amylolyticus DSM 10524</name>
    <dbReference type="NCBI Taxonomy" id="1227497"/>
    <lineage>
        <taxon>Archaea</taxon>
        <taxon>Methanobacteriati</taxon>
        <taxon>Methanobacteriota</taxon>
        <taxon>Stenosarchaea group</taxon>
        <taxon>Halobacteria</taxon>
        <taxon>Halobacteriales</taxon>
        <taxon>Natrialbaceae</taxon>
        <taxon>Natronococcus</taxon>
    </lineage>
</organism>